<dbReference type="RefSeq" id="WP_388115648.1">
    <property type="nucleotide sequence ID" value="NZ_JBIAHM010000038.1"/>
</dbReference>
<evidence type="ECO:0000313" key="2">
    <source>
        <dbReference type="Proteomes" id="UP001601303"/>
    </source>
</evidence>
<name>A0ABW6ML30_9ACTN</name>
<protein>
    <submittedName>
        <fullName evidence="1">Uncharacterized protein</fullName>
    </submittedName>
</protein>
<organism evidence="1 2">
    <name type="scientific">Streptomyces hokutonensis</name>
    <dbReference type="NCBI Taxonomy" id="1306990"/>
    <lineage>
        <taxon>Bacteria</taxon>
        <taxon>Bacillati</taxon>
        <taxon>Actinomycetota</taxon>
        <taxon>Actinomycetes</taxon>
        <taxon>Kitasatosporales</taxon>
        <taxon>Streptomycetaceae</taxon>
        <taxon>Streptomyces</taxon>
    </lineage>
</organism>
<evidence type="ECO:0000313" key="1">
    <source>
        <dbReference type="EMBL" id="MFE9606840.1"/>
    </source>
</evidence>
<proteinExistence type="predicted"/>
<keyword evidence="2" id="KW-1185">Reference proteome</keyword>
<dbReference type="EMBL" id="JBIAHM010000038">
    <property type="protein sequence ID" value="MFE9606840.1"/>
    <property type="molecule type" value="Genomic_DNA"/>
</dbReference>
<dbReference type="Proteomes" id="UP001601303">
    <property type="component" value="Unassembled WGS sequence"/>
</dbReference>
<gene>
    <name evidence="1" type="ORF">ACFYNQ_50935</name>
</gene>
<comment type="caution">
    <text evidence="1">The sequence shown here is derived from an EMBL/GenBank/DDBJ whole genome shotgun (WGS) entry which is preliminary data.</text>
</comment>
<sequence length="259" mass="27598">MDVAWLSSASGIPEAELRSVVSGTPPLASHLDGLAPALGFHAVDLYVIAGVPVPGTLTPRDPTTASAVAALARITMALPSGQRIRVHRFVDELPLELERRPAALPFIYDQHEAGFGAMVASLLCGNRNLHSLTAVAKPLTALTEGQVYLAASTIGGIGRGRVPLSSDRVEAFATALGIPASDLAAITGVELREPSRPDDPLVSDMAGLLWNCRRLTTAQVGLVRDEAQSMLEAVPDEAPDEVCNRVHHHHGRWWDVPRR</sequence>
<accession>A0ABW6ML30</accession>
<reference evidence="1 2" key="1">
    <citation type="submission" date="2024-10" db="EMBL/GenBank/DDBJ databases">
        <title>The Natural Products Discovery Center: Release of the First 8490 Sequenced Strains for Exploring Actinobacteria Biosynthetic Diversity.</title>
        <authorList>
            <person name="Kalkreuter E."/>
            <person name="Kautsar S.A."/>
            <person name="Yang D."/>
            <person name="Bader C.D."/>
            <person name="Teijaro C.N."/>
            <person name="Fluegel L."/>
            <person name="Davis C.M."/>
            <person name="Simpson J.R."/>
            <person name="Lauterbach L."/>
            <person name="Steele A.D."/>
            <person name="Gui C."/>
            <person name="Meng S."/>
            <person name="Li G."/>
            <person name="Viehrig K."/>
            <person name="Ye F."/>
            <person name="Su P."/>
            <person name="Kiefer A.F."/>
            <person name="Nichols A."/>
            <person name="Cepeda A.J."/>
            <person name="Yan W."/>
            <person name="Fan B."/>
            <person name="Jiang Y."/>
            <person name="Adhikari A."/>
            <person name="Zheng C.-J."/>
            <person name="Schuster L."/>
            <person name="Cowan T.M."/>
            <person name="Smanski M.J."/>
            <person name="Chevrette M.G."/>
            <person name="De Carvalho L.P.S."/>
            <person name="Shen B."/>
        </authorList>
    </citation>
    <scope>NUCLEOTIDE SEQUENCE [LARGE SCALE GENOMIC DNA]</scope>
    <source>
        <strain evidence="1 2">NPDC006488</strain>
    </source>
</reference>